<dbReference type="InterPro" id="IPR018108">
    <property type="entry name" value="MCP_transmembrane"/>
</dbReference>
<comment type="subcellular location">
    <subcellularLocation>
        <location evidence="1">Membrane</location>
        <topology evidence="1">Multi-pass membrane protein</topology>
    </subcellularLocation>
</comment>
<proteinExistence type="inferred from homology"/>
<reference evidence="12 13" key="1">
    <citation type="journal article" date="2011" name="Proc. Natl. Acad. Sci. U.S.A.">
        <title>Niche of harmful alga Aureococcus anophagefferens revealed through ecogenomics.</title>
        <authorList>
            <person name="Gobler C.J."/>
            <person name="Berry D.L."/>
            <person name="Dyhrman S.T."/>
            <person name="Wilhelm S.W."/>
            <person name="Salamov A."/>
            <person name="Lobanov A.V."/>
            <person name="Zhang Y."/>
            <person name="Collier J.L."/>
            <person name="Wurch L.L."/>
            <person name="Kustka A.B."/>
            <person name="Dill B.D."/>
            <person name="Shah M."/>
            <person name="VerBerkmoes N.C."/>
            <person name="Kuo A."/>
            <person name="Terry A."/>
            <person name="Pangilinan J."/>
            <person name="Lindquist E.A."/>
            <person name="Lucas S."/>
            <person name="Paulsen I.T."/>
            <person name="Hattenrath-Lehmann T.K."/>
            <person name="Talmage S.C."/>
            <person name="Walker E.A."/>
            <person name="Koch F."/>
            <person name="Burson A.M."/>
            <person name="Marcoval M.A."/>
            <person name="Tang Y.Z."/>
            <person name="Lecleir G.R."/>
            <person name="Coyne K.J."/>
            <person name="Berg G.M."/>
            <person name="Bertrand E.M."/>
            <person name="Saito M.A."/>
            <person name="Gladyshev V.N."/>
            <person name="Grigoriev I.V."/>
        </authorList>
    </citation>
    <scope>NUCLEOTIDE SEQUENCE [LARGE SCALE GENOMIC DNA]</scope>
    <source>
        <strain evidence="13">CCMP 1984</strain>
    </source>
</reference>
<dbReference type="GeneID" id="20226476"/>
<evidence type="ECO:0000256" key="7">
    <source>
        <dbReference type="ARBA" id="ARBA00023136"/>
    </source>
</evidence>
<dbReference type="SUPFAM" id="SSF103506">
    <property type="entry name" value="Mitochondrial carrier"/>
    <property type="match status" value="1"/>
</dbReference>
<dbReference type="Proteomes" id="UP000002729">
    <property type="component" value="Unassembled WGS sequence"/>
</dbReference>
<evidence type="ECO:0000256" key="5">
    <source>
        <dbReference type="ARBA" id="ARBA00022737"/>
    </source>
</evidence>
<evidence type="ECO:0000256" key="1">
    <source>
        <dbReference type="ARBA" id="ARBA00004141"/>
    </source>
</evidence>
<keyword evidence="5" id="KW-0677">Repeat</keyword>
<dbReference type="PANTHER" id="PTHR45667">
    <property type="entry name" value="S-ADENOSYLMETHIONINE MITOCHONDRIAL CARRIER PROTEIN"/>
    <property type="match status" value="1"/>
</dbReference>
<keyword evidence="7 8" id="KW-0472">Membrane</keyword>
<keyword evidence="3 9" id="KW-0813">Transport</keyword>
<evidence type="ECO:0000256" key="9">
    <source>
        <dbReference type="RuleBase" id="RU000488"/>
    </source>
</evidence>
<evidence type="ECO:0000256" key="8">
    <source>
        <dbReference type="PROSITE-ProRule" id="PRU00282"/>
    </source>
</evidence>
<name>F0YMQ8_AURAN</name>
<evidence type="ECO:0008006" key="14">
    <source>
        <dbReference type="Google" id="ProtNLM"/>
    </source>
</evidence>
<dbReference type="AlphaFoldDB" id="F0YMQ8"/>
<evidence type="ECO:0000313" key="12">
    <source>
        <dbReference type="EMBL" id="EGB03619.1"/>
    </source>
</evidence>
<feature type="chain" id="PRO_5003261765" description="Mitochondrial carrier protein" evidence="11">
    <location>
        <begin position="18"/>
        <end position="429"/>
    </location>
</feature>
<evidence type="ECO:0000256" key="2">
    <source>
        <dbReference type="ARBA" id="ARBA00006375"/>
    </source>
</evidence>
<feature type="transmembrane region" description="Helical" evidence="10">
    <location>
        <begin position="111"/>
        <end position="131"/>
    </location>
</feature>
<keyword evidence="13" id="KW-1185">Reference proteome</keyword>
<feature type="repeat" description="Solcar" evidence="8">
    <location>
        <begin position="113"/>
        <end position="184"/>
    </location>
</feature>
<evidence type="ECO:0000256" key="4">
    <source>
        <dbReference type="ARBA" id="ARBA00022692"/>
    </source>
</evidence>
<dbReference type="RefSeq" id="XP_009041694.1">
    <property type="nucleotide sequence ID" value="XM_009043446.1"/>
</dbReference>
<dbReference type="InParanoid" id="F0YMQ8"/>
<dbReference type="InterPro" id="IPR023395">
    <property type="entry name" value="MCP_dom_sf"/>
</dbReference>
<evidence type="ECO:0000256" key="3">
    <source>
        <dbReference type="ARBA" id="ARBA00022448"/>
    </source>
</evidence>
<protein>
    <recommendedName>
        <fullName evidence="14">Mitochondrial carrier protein</fullName>
    </recommendedName>
</protein>
<dbReference type="EMBL" id="GL833166">
    <property type="protein sequence ID" value="EGB03619.1"/>
    <property type="molecule type" value="Genomic_DNA"/>
</dbReference>
<feature type="transmembrane region" description="Helical" evidence="10">
    <location>
        <begin position="75"/>
        <end position="99"/>
    </location>
</feature>
<gene>
    <name evidence="12" type="ORF">AURANDRAFT_67883</name>
</gene>
<evidence type="ECO:0000256" key="6">
    <source>
        <dbReference type="ARBA" id="ARBA00022989"/>
    </source>
</evidence>
<comment type="similarity">
    <text evidence="2 9">Belongs to the mitochondrial carrier (TC 2.A.29) family.</text>
</comment>
<accession>F0YMQ8</accession>
<dbReference type="OrthoDB" id="193856at2759"/>
<dbReference type="Pfam" id="PF00153">
    <property type="entry name" value="Mito_carr"/>
    <property type="match status" value="1"/>
</dbReference>
<dbReference type="Gene3D" id="1.50.40.10">
    <property type="entry name" value="Mitochondrial carrier domain"/>
    <property type="match status" value="2"/>
</dbReference>
<evidence type="ECO:0000256" key="10">
    <source>
        <dbReference type="SAM" id="Phobius"/>
    </source>
</evidence>
<feature type="signal peptide" evidence="11">
    <location>
        <begin position="1"/>
        <end position="17"/>
    </location>
</feature>
<dbReference type="KEGG" id="aaf:AURANDRAFT_67883"/>
<keyword evidence="11" id="KW-0732">Signal</keyword>
<keyword evidence="6 10" id="KW-1133">Transmembrane helix</keyword>
<evidence type="ECO:0000313" key="13">
    <source>
        <dbReference type="Proteomes" id="UP000002729"/>
    </source>
</evidence>
<organism evidence="13">
    <name type="scientific">Aureococcus anophagefferens</name>
    <name type="common">Harmful bloom alga</name>
    <dbReference type="NCBI Taxonomy" id="44056"/>
    <lineage>
        <taxon>Eukaryota</taxon>
        <taxon>Sar</taxon>
        <taxon>Stramenopiles</taxon>
        <taxon>Ochrophyta</taxon>
        <taxon>Pelagophyceae</taxon>
        <taxon>Pelagomonadales</taxon>
        <taxon>Pelagomonadaceae</taxon>
        <taxon>Aureococcus</taxon>
    </lineage>
</organism>
<dbReference type="GO" id="GO:0016020">
    <property type="term" value="C:membrane"/>
    <property type="evidence" value="ECO:0007669"/>
    <property type="project" value="UniProtKB-SubCell"/>
</dbReference>
<sequence>MLLRVAALASLVAGTAALQPTLCVWQRCAADAAGGCVGGLAKALAVYPLDRAATRLEVRTRHNATAPRGPRLRELYRGCGVVALFAAPYALAFHAPYVLAERHLQRRGVDAALAAALAGLAGAVAAAPVGVPAECCKRRVQLGAGRGAALRGGFSLFDGFAATLARNVPYNAASFGFFALLRARGWPRGLAGVGAGVATAVATHPIDVVDARQQTARLSAAQPPPPPLLSRATARGLARDPGALLRGLAPRVLSIAPSTYLFFAVFGPVSQAVLRLFSAHRPATDARAVVMSAMDDATDAPRTVRTADGWTFSADMSDEAMAEIRGLIAANGLAHDGAAPPESAADRAAAADAAFARMMAAHPTATVVGGARPAAADRIDVPERTPEEEAEGAAAFERMVAAHGGAGEMREIMPGVFASAPDAPDASGE</sequence>
<evidence type="ECO:0000256" key="11">
    <source>
        <dbReference type="SAM" id="SignalP"/>
    </source>
</evidence>
<feature type="repeat" description="Solcar" evidence="8">
    <location>
        <begin position="186"/>
        <end position="272"/>
    </location>
</feature>
<keyword evidence="4 8" id="KW-0812">Transmembrane</keyword>
<dbReference type="PROSITE" id="PS50920">
    <property type="entry name" value="SOLCAR"/>
    <property type="match status" value="2"/>
</dbReference>
<dbReference type="eggNOG" id="KOG0754">
    <property type="taxonomic scope" value="Eukaryota"/>
</dbReference>